<name>A0A8D8IS80_CULPI</name>
<feature type="chain" id="PRO_5036428187" evidence="1">
    <location>
        <begin position="33"/>
        <end position="123"/>
    </location>
</feature>
<organism evidence="2">
    <name type="scientific">Culex pipiens</name>
    <name type="common">House mosquito</name>
    <dbReference type="NCBI Taxonomy" id="7175"/>
    <lineage>
        <taxon>Eukaryota</taxon>
        <taxon>Metazoa</taxon>
        <taxon>Ecdysozoa</taxon>
        <taxon>Arthropoda</taxon>
        <taxon>Hexapoda</taxon>
        <taxon>Insecta</taxon>
        <taxon>Pterygota</taxon>
        <taxon>Neoptera</taxon>
        <taxon>Endopterygota</taxon>
        <taxon>Diptera</taxon>
        <taxon>Nematocera</taxon>
        <taxon>Culicoidea</taxon>
        <taxon>Culicidae</taxon>
        <taxon>Culicinae</taxon>
        <taxon>Culicini</taxon>
        <taxon>Culex</taxon>
        <taxon>Culex</taxon>
    </lineage>
</organism>
<feature type="signal peptide" evidence="1">
    <location>
        <begin position="1"/>
        <end position="32"/>
    </location>
</feature>
<evidence type="ECO:0000256" key="1">
    <source>
        <dbReference type="SAM" id="SignalP"/>
    </source>
</evidence>
<evidence type="ECO:0000313" key="2">
    <source>
        <dbReference type="EMBL" id="CAG6559664.1"/>
    </source>
</evidence>
<reference evidence="2" key="1">
    <citation type="submission" date="2021-05" db="EMBL/GenBank/DDBJ databases">
        <authorList>
            <person name="Alioto T."/>
            <person name="Alioto T."/>
            <person name="Gomez Garrido J."/>
        </authorList>
    </citation>
    <scope>NUCLEOTIDE SEQUENCE</scope>
</reference>
<proteinExistence type="predicted"/>
<keyword evidence="1" id="KW-0732">Signal</keyword>
<protein>
    <submittedName>
        <fullName evidence="2">(northern house mosquito) hypothetical protein</fullName>
    </submittedName>
</protein>
<dbReference type="EMBL" id="HBUE01157115">
    <property type="protein sequence ID" value="CAG6508307.1"/>
    <property type="molecule type" value="Transcribed_RNA"/>
</dbReference>
<accession>A0A8D8IS80</accession>
<dbReference type="AlphaFoldDB" id="A0A8D8IS80"/>
<dbReference type="EMBL" id="HBUE01262229">
    <property type="protein sequence ID" value="CAG6559664.1"/>
    <property type="molecule type" value="Transcribed_RNA"/>
</dbReference>
<sequence>MAAKLLPGTLSPNRQSGLFCWLSVLFVCRVSLHPSGKSGNSIVDTQQGVCGGGGKWRTRQFSSHRCVFQFLPESLGALCVNCWKYGAAAALIAHSLFAILIFIKFPRLWFPTSVFFIRNFCVR</sequence>